<name>A0A9J6BR59_POLVA</name>
<dbReference type="SUPFAM" id="SSF55681">
    <property type="entry name" value="Class II aaRS and biotin synthetases"/>
    <property type="match status" value="1"/>
</dbReference>
<dbReference type="PANTHER" id="PTHR12835:SF5">
    <property type="entry name" value="BIOTIN--PROTEIN LIGASE"/>
    <property type="match status" value="1"/>
</dbReference>
<keyword evidence="3" id="KW-1185">Reference proteome</keyword>
<evidence type="ECO:0000313" key="3">
    <source>
        <dbReference type="Proteomes" id="UP001107558"/>
    </source>
</evidence>
<dbReference type="GO" id="GO:0005737">
    <property type="term" value="C:cytoplasm"/>
    <property type="evidence" value="ECO:0007669"/>
    <property type="project" value="TreeGrafter"/>
</dbReference>
<feature type="domain" description="BPL/LPL catalytic" evidence="1">
    <location>
        <begin position="1"/>
        <end position="100"/>
    </location>
</feature>
<dbReference type="OrthoDB" id="10250105at2759"/>
<protein>
    <recommendedName>
        <fullName evidence="1">BPL/LPL catalytic domain-containing protein</fullName>
    </recommendedName>
</protein>
<dbReference type="Pfam" id="PF03099">
    <property type="entry name" value="BPL_LplA_LipB"/>
    <property type="match status" value="1"/>
</dbReference>
<accession>A0A9J6BR59</accession>
<dbReference type="PROSITE" id="PS51733">
    <property type="entry name" value="BPL_LPL_CATALYTIC"/>
    <property type="match status" value="1"/>
</dbReference>
<dbReference type="GO" id="GO:0004077">
    <property type="term" value="F:biotin--[biotin carboxyl-carrier protein] ligase activity"/>
    <property type="evidence" value="ECO:0007669"/>
    <property type="project" value="TreeGrafter"/>
</dbReference>
<dbReference type="EMBL" id="JADBJN010000003">
    <property type="protein sequence ID" value="KAG5672279.1"/>
    <property type="molecule type" value="Genomic_DNA"/>
</dbReference>
<dbReference type="AlphaFoldDB" id="A0A9J6BR59"/>
<dbReference type="InterPro" id="IPR003142">
    <property type="entry name" value="BPL_C"/>
</dbReference>
<proteinExistence type="predicted"/>
<organism evidence="2 3">
    <name type="scientific">Polypedilum vanderplanki</name>
    <name type="common">Sleeping chironomid midge</name>
    <dbReference type="NCBI Taxonomy" id="319348"/>
    <lineage>
        <taxon>Eukaryota</taxon>
        <taxon>Metazoa</taxon>
        <taxon>Ecdysozoa</taxon>
        <taxon>Arthropoda</taxon>
        <taxon>Hexapoda</taxon>
        <taxon>Insecta</taxon>
        <taxon>Pterygota</taxon>
        <taxon>Neoptera</taxon>
        <taxon>Endopterygota</taxon>
        <taxon>Diptera</taxon>
        <taxon>Nematocera</taxon>
        <taxon>Chironomoidea</taxon>
        <taxon>Chironomidae</taxon>
        <taxon>Chironominae</taxon>
        <taxon>Polypedilum</taxon>
        <taxon>Polypedilum</taxon>
    </lineage>
</organism>
<gene>
    <name evidence="2" type="ORF">PVAND_002417</name>
</gene>
<reference evidence="2" key="1">
    <citation type="submission" date="2021-03" db="EMBL/GenBank/DDBJ databases">
        <title>Chromosome level genome of the anhydrobiotic midge Polypedilum vanderplanki.</title>
        <authorList>
            <person name="Yoshida Y."/>
            <person name="Kikawada T."/>
            <person name="Gusev O."/>
        </authorList>
    </citation>
    <scope>NUCLEOTIDE SEQUENCE</scope>
    <source>
        <strain evidence="2">NIAS01</strain>
        <tissue evidence="2">Whole body or cell culture</tissue>
    </source>
</reference>
<dbReference type="Pfam" id="PF02237">
    <property type="entry name" value="BPL_C"/>
    <property type="match status" value="1"/>
</dbReference>
<dbReference type="Gene3D" id="3.30.930.10">
    <property type="entry name" value="Bira Bifunctional Protein, Domain 2"/>
    <property type="match status" value="1"/>
</dbReference>
<evidence type="ECO:0000313" key="2">
    <source>
        <dbReference type="EMBL" id="KAG5672279.1"/>
    </source>
</evidence>
<comment type="caution">
    <text evidence="2">The sequence shown here is derived from an EMBL/GenBank/DDBJ whole genome shotgun (WGS) entry which is preliminary data.</text>
</comment>
<evidence type="ECO:0000259" key="1">
    <source>
        <dbReference type="PROSITE" id="PS51733"/>
    </source>
</evidence>
<dbReference type="Proteomes" id="UP001107558">
    <property type="component" value="Chromosome 3"/>
</dbReference>
<sequence>MHIYVYRQALDLNVKWPNDIYVNGEIKIGGLIVNSIIEADSAICNIGLGVNLSNSIPTTCINDLIKEYNKKHSGNLKELSYEKTLAIIFNEIESILNRIQDGDINHLYELYYACWLHTDTSVKVLSQNGQEKNGKILGIDEYGFLKIRLDNNTIESVQPDGNSFDMLRGLIIPKAN</sequence>
<dbReference type="PANTHER" id="PTHR12835">
    <property type="entry name" value="BIOTIN PROTEIN LIGASE"/>
    <property type="match status" value="1"/>
</dbReference>
<dbReference type="InterPro" id="IPR004143">
    <property type="entry name" value="BPL_LPL_catalytic"/>
</dbReference>
<dbReference type="InterPro" id="IPR045864">
    <property type="entry name" value="aa-tRNA-synth_II/BPL/LPL"/>
</dbReference>